<reference evidence="3 4" key="1">
    <citation type="submission" date="2022-11" db="EMBL/GenBank/DDBJ databases">
        <title>Minimal conservation of predation-associated metabolite biosynthetic gene clusters underscores biosynthetic potential of Myxococcota including descriptions for ten novel species: Archangium lansinium sp. nov., Myxococcus landrumus sp. nov., Nannocystis bai.</title>
        <authorList>
            <person name="Ahearne A."/>
            <person name="Stevens C."/>
            <person name="Phillips K."/>
        </authorList>
    </citation>
    <scope>NUCLEOTIDE SEQUENCE [LARGE SCALE GENOMIC DNA]</scope>
    <source>
        <strain evidence="3 4">MIWBW</strain>
    </source>
</reference>
<keyword evidence="1" id="KW-0802">TPR repeat</keyword>
<dbReference type="PANTHER" id="PTHR46082:SF6">
    <property type="entry name" value="AAA+ ATPASE DOMAIN-CONTAINING PROTEIN-RELATED"/>
    <property type="match status" value="1"/>
</dbReference>
<dbReference type="PANTHER" id="PTHR46082">
    <property type="entry name" value="ATP/GTP-BINDING PROTEIN-RELATED"/>
    <property type="match status" value="1"/>
</dbReference>
<dbReference type="InterPro" id="IPR019734">
    <property type="entry name" value="TPR_rpt"/>
</dbReference>
<dbReference type="Pfam" id="PF13424">
    <property type="entry name" value="TPR_12"/>
    <property type="match status" value="6"/>
</dbReference>
<feature type="repeat" description="TPR" evidence="1">
    <location>
        <begin position="320"/>
        <end position="353"/>
    </location>
</feature>
<dbReference type="Proteomes" id="UP001207654">
    <property type="component" value="Unassembled WGS sequence"/>
</dbReference>
<evidence type="ECO:0000313" key="3">
    <source>
        <dbReference type="EMBL" id="MCY1077668.1"/>
    </source>
</evidence>
<feature type="repeat" description="TPR" evidence="1">
    <location>
        <begin position="236"/>
        <end position="269"/>
    </location>
</feature>
<feature type="repeat" description="TPR" evidence="1">
    <location>
        <begin position="278"/>
        <end position="311"/>
    </location>
</feature>
<feature type="repeat" description="TPR" evidence="1">
    <location>
        <begin position="110"/>
        <end position="143"/>
    </location>
</feature>
<protein>
    <submittedName>
        <fullName evidence="3">Tetratricopeptide repeat protein</fullName>
    </submittedName>
</protein>
<name>A0ABT4A7M8_9BACT</name>
<evidence type="ECO:0000259" key="2">
    <source>
        <dbReference type="Pfam" id="PF12770"/>
    </source>
</evidence>
<dbReference type="RefSeq" id="WP_267536486.1">
    <property type="nucleotide sequence ID" value="NZ_JAPNKA010000001.1"/>
</dbReference>
<accession>A0ABT4A7M8</accession>
<dbReference type="EMBL" id="JAPNKA010000001">
    <property type="protein sequence ID" value="MCY1077668.1"/>
    <property type="molecule type" value="Genomic_DNA"/>
</dbReference>
<feature type="repeat" description="TPR" evidence="1">
    <location>
        <begin position="488"/>
        <end position="521"/>
    </location>
</feature>
<gene>
    <name evidence="3" type="ORF">OV287_24655</name>
</gene>
<evidence type="ECO:0000256" key="1">
    <source>
        <dbReference type="PROSITE-ProRule" id="PRU00339"/>
    </source>
</evidence>
<feature type="domain" description="CHAT" evidence="2">
    <location>
        <begin position="747"/>
        <end position="1084"/>
    </location>
</feature>
<dbReference type="Pfam" id="PF12770">
    <property type="entry name" value="CHAT"/>
    <property type="match status" value="1"/>
</dbReference>
<organism evidence="3 4">
    <name type="scientific">Archangium lansingense</name>
    <dbReference type="NCBI Taxonomy" id="2995310"/>
    <lineage>
        <taxon>Bacteria</taxon>
        <taxon>Pseudomonadati</taxon>
        <taxon>Myxococcota</taxon>
        <taxon>Myxococcia</taxon>
        <taxon>Myxococcales</taxon>
        <taxon>Cystobacterineae</taxon>
        <taxon>Archangiaceae</taxon>
        <taxon>Archangium</taxon>
    </lineage>
</organism>
<dbReference type="PRINTS" id="PR00381">
    <property type="entry name" value="KINESINLIGHT"/>
</dbReference>
<dbReference type="InterPro" id="IPR024983">
    <property type="entry name" value="CHAT_dom"/>
</dbReference>
<comment type="caution">
    <text evidence="3">The sequence shown here is derived from an EMBL/GenBank/DDBJ whole genome shotgun (WGS) entry which is preliminary data.</text>
</comment>
<dbReference type="SMART" id="SM00028">
    <property type="entry name" value="TPR"/>
    <property type="match status" value="11"/>
</dbReference>
<dbReference type="Gene3D" id="1.25.40.10">
    <property type="entry name" value="Tetratricopeptide repeat domain"/>
    <property type="match status" value="3"/>
</dbReference>
<dbReference type="PROSITE" id="PS50005">
    <property type="entry name" value="TPR"/>
    <property type="match status" value="6"/>
</dbReference>
<sequence length="1101" mass="120907">MVLLILGCAACATVEKVPVDARLVEAQKAFDEAMRSRAEGRFADAVPPAERALELREAALGNAHPEVARCLSLLGVLHMELQDYVRAEQLHQRALAIREAALGRDHPDAAASLNSLALLYKHQGDYRRAVPLLQRALEIWEAALGGNHPHVAAALQNLAQLYNLQGLYARAEPLYVRALGIFETAFGEEHLDVASSLNNLAGFYYARGNYDRAESLFLRALKIRRKALGENHAEVAGSLHNLGTLHIDQGHYQKAESDLLRALAIRETALGEKHSQVADSLCNLAILYELQGRYARAEQLYQRALAIREAIFGKNHPDVAESLKNFADVSARQGQYERARPLYERVLAIHEANFGENHPLVASVLHNLGDLDMEEGHYGLAEPRFLRAIEIREAALGGNHPDVANSLQNLATIYRERGDYAGAEPLYARALAIWEKALGSNNPDVASLLYEFATLYSAQGDYARAELLHERALSIREAVLGKGHPDVAHSLQALARLQLERGHLSAALPLFERAFTIHEDHLRQEVYGFSEARLASVLRLLRTDEERLYALARAHPGNDRVRQLALSTVLLRKGRSAEEIAETSRIIYRGLGQADREAFERLRALRTQLARLSLASAGTSLSADHQQRLKELTDQGDALEADLARRSGPLRTLFARPSLKELIGSVAAALPDDGALVEFIAYEDRALVSTPGFPTSRRPGQLRYLALLLFADGRTHALDLGPAAPIDQASLRLHAALADRDVSYQSKARAFYVRAFQPLIPLLGKARRLFISPDSQLALVPFAALHDGRQFLVDRFDITYVTSGKDLLTRSANISPAQSVVVMADPDFDSALGTSHLVAGGARLPTERSASLERFFFTLRPESRDQPLLPLPGTRKEAEAIQRLLPQARTLMGRDATKEALLTLATPGVLHIATHGFFLEDAKAQVGTRAVGHCCAAGEIPPISLSDEPLLRSGLVLAGARASSARSDASRREESWVTALELAGLDLWGTQLVVLSACDTGRGHVKLGQGVYGLRRALMVAGAQTLVTSLWKVRDEATHQLMDSYYRNLLAGQGRGEALRSAMRELRKRKPHPYYWAPFIAIGQDKPLQGLLPTTGVRSTP</sequence>
<proteinExistence type="predicted"/>
<dbReference type="InterPro" id="IPR011990">
    <property type="entry name" value="TPR-like_helical_dom_sf"/>
</dbReference>
<keyword evidence="4" id="KW-1185">Reference proteome</keyword>
<dbReference type="InterPro" id="IPR053137">
    <property type="entry name" value="NLR-like"/>
</dbReference>
<dbReference type="SUPFAM" id="SSF48452">
    <property type="entry name" value="TPR-like"/>
    <property type="match status" value="3"/>
</dbReference>
<evidence type="ECO:0000313" key="4">
    <source>
        <dbReference type="Proteomes" id="UP001207654"/>
    </source>
</evidence>
<feature type="repeat" description="TPR" evidence="1">
    <location>
        <begin position="194"/>
        <end position="227"/>
    </location>
</feature>